<organism evidence="2 3">
    <name type="scientific">Siphonobacter aquaeclarae</name>
    <dbReference type="NCBI Taxonomy" id="563176"/>
    <lineage>
        <taxon>Bacteria</taxon>
        <taxon>Pseudomonadati</taxon>
        <taxon>Bacteroidota</taxon>
        <taxon>Cytophagia</taxon>
        <taxon>Cytophagales</taxon>
        <taxon>Cytophagaceae</taxon>
        <taxon>Siphonobacter</taxon>
    </lineage>
</organism>
<gene>
    <name evidence="2" type="ORF">SAMN04488090_3201</name>
</gene>
<feature type="transmembrane region" description="Helical" evidence="1">
    <location>
        <begin position="29"/>
        <end position="49"/>
    </location>
</feature>
<dbReference type="Proteomes" id="UP000198901">
    <property type="component" value="Unassembled WGS sequence"/>
</dbReference>
<feature type="transmembrane region" description="Helical" evidence="1">
    <location>
        <begin position="109"/>
        <end position="127"/>
    </location>
</feature>
<keyword evidence="1" id="KW-0812">Transmembrane</keyword>
<feature type="transmembrane region" description="Helical" evidence="1">
    <location>
        <begin position="201"/>
        <end position="223"/>
    </location>
</feature>
<dbReference type="OrthoDB" id="5457281at2"/>
<keyword evidence="1" id="KW-0472">Membrane</keyword>
<dbReference type="EMBL" id="FNGS01000006">
    <property type="protein sequence ID" value="SDM35689.1"/>
    <property type="molecule type" value="Genomic_DNA"/>
</dbReference>
<feature type="transmembrane region" description="Helical" evidence="1">
    <location>
        <begin position="55"/>
        <end position="78"/>
    </location>
</feature>
<sequence length="251" mass="26958">MSTLLIKLILMPSLIGGVTLAARRWGNVIGGWLGGFPWIAGPISIFLALEQGPAFAARSATGSLVGSSVTYFFAWLYARLAGKMSWFPLLMLGYSVVIAGLWAGQYFPGNIHLAFVLLLAVMALVYWQFPRPAVPAHIPPPPRFDIPLRMAVATLFVASITQIASWTGPVWSGLLTPFPIMTASLAVFTHIQQGPEQTARILRGMASSGFGFAVFLYATGLLLPVVPIWAAYAAALTASSLVNLLTLKVLR</sequence>
<evidence type="ECO:0000256" key="1">
    <source>
        <dbReference type="SAM" id="Phobius"/>
    </source>
</evidence>
<keyword evidence="1" id="KW-1133">Transmembrane helix</keyword>
<evidence type="ECO:0000313" key="3">
    <source>
        <dbReference type="Proteomes" id="UP000198901"/>
    </source>
</evidence>
<keyword evidence="3" id="KW-1185">Reference proteome</keyword>
<feature type="transmembrane region" description="Helical" evidence="1">
    <location>
        <begin position="6"/>
        <end position="22"/>
    </location>
</feature>
<feature type="transmembrane region" description="Helical" evidence="1">
    <location>
        <begin position="229"/>
        <end position="250"/>
    </location>
</feature>
<proteinExistence type="predicted"/>
<name>A0A1G9SJT9_9BACT</name>
<protein>
    <submittedName>
        <fullName evidence="2">Uncharacterized protein</fullName>
    </submittedName>
</protein>
<dbReference type="AlphaFoldDB" id="A0A1G9SJT9"/>
<dbReference type="RefSeq" id="WP_093204366.1">
    <property type="nucleotide sequence ID" value="NZ_FNGS01000006.1"/>
</dbReference>
<dbReference type="STRING" id="563176.SAMN04488090_3201"/>
<evidence type="ECO:0000313" key="2">
    <source>
        <dbReference type="EMBL" id="SDM35689.1"/>
    </source>
</evidence>
<reference evidence="2 3" key="1">
    <citation type="submission" date="2016-10" db="EMBL/GenBank/DDBJ databases">
        <authorList>
            <person name="de Groot N.N."/>
        </authorList>
    </citation>
    <scope>NUCLEOTIDE SEQUENCE [LARGE SCALE GENOMIC DNA]</scope>
    <source>
        <strain evidence="2 3">DSM 21668</strain>
    </source>
</reference>
<feature type="transmembrane region" description="Helical" evidence="1">
    <location>
        <begin position="85"/>
        <end position="103"/>
    </location>
</feature>
<accession>A0A1G9SJT9</accession>
<feature type="transmembrane region" description="Helical" evidence="1">
    <location>
        <begin position="170"/>
        <end position="189"/>
    </location>
</feature>